<keyword evidence="1" id="KW-0732">Signal</keyword>
<evidence type="ECO:0008006" key="4">
    <source>
        <dbReference type="Google" id="ProtNLM"/>
    </source>
</evidence>
<dbReference type="Proteomes" id="UP000075809">
    <property type="component" value="Unassembled WGS sequence"/>
</dbReference>
<evidence type="ECO:0000313" key="3">
    <source>
        <dbReference type="Proteomes" id="UP000075809"/>
    </source>
</evidence>
<evidence type="ECO:0000256" key="1">
    <source>
        <dbReference type="SAM" id="SignalP"/>
    </source>
</evidence>
<reference evidence="2 3" key="1">
    <citation type="submission" date="2015-09" db="EMBL/GenBank/DDBJ databases">
        <title>Trachymyrmex zeteki WGS genome.</title>
        <authorList>
            <person name="Nygaard S."/>
            <person name="Hu H."/>
            <person name="Boomsma J."/>
            <person name="Zhang G."/>
        </authorList>
    </citation>
    <scope>NUCLEOTIDE SEQUENCE [LARGE SCALE GENOMIC DNA]</scope>
    <source>
        <strain evidence="2">Tzet28-1</strain>
        <tissue evidence="2">Whole body</tissue>
    </source>
</reference>
<protein>
    <recommendedName>
        <fullName evidence="4">Secreted protein</fullName>
    </recommendedName>
</protein>
<feature type="chain" id="PRO_5007591244" description="Secreted protein" evidence="1">
    <location>
        <begin position="19"/>
        <end position="179"/>
    </location>
</feature>
<feature type="signal peptide" evidence="1">
    <location>
        <begin position="1"/>
        <end position="18"/>
    </location>
</feature>
<organism evidence="2 3">
    <name type="scientific">Mycetomoellerius zeteki</name>
    <dbReference type="NCBI Taxonomy" id="64791"/>
    <lineage>
        <taxon>Eukaryota</taxon>
        <taxon>Metazoa</taxon>
        <taxon>Ecdysozoa</taxon>
        <taxon>Arthropoda</taxon>
        <taxon>Hexapoda</taxon>
        <taxon>Insecta</taxon>
        <taxon>Pterygota</taxon>
        <taxon>Neoptera</taxon>
        <taxon>Endopterygota</taxon>
        <taxon>Hymenoptera</taxon>
        <taxon>Apocrita</taxon>
        <taxon>Aculeata</taxon>
        <taxon>Formicoidea</taxon>
        <taxon>Formicidae</taxon>
        <taxon>Myrmicinae</taxon>
        <taxon>Mycetomoellerius</taxon>
    </lineage>
</organism>
<dbReference type="AlphaFoldDB" id="A0A151WJG1"/>
<proteinExistence type="predicted"/>
<evidence type="ECO:0000313" key="2">
    <source>
        <dbReference type="EMBL" id="KYQ47998.1"/>
    </source>
</evidence>
<keyword evidence="3" id="KW-1185">Reference proteome</keyword>
<name>A0A151WJG1_9HYME</name>
<gene>
    <name evidence="2" type="ORF">ALC60_12957</name>
</gene>
<accession>A0A151WJG1</accession>
<dbReference type="EMBL" id="KQ983039">
    <property type="protein sequence ID" value="KYQ47998.1"/>
    <property type="molecule type" value="Genomic_DNA"/>
</dbReference>
<sequence>MSRFLVVLLAAGSSGTTAASATTAATVAERGQCQSVSLPTGEASRLQQHHLARCFLSHVGSIDKLVRERFRADPLDAVTLRASCVRTMSMLIIVVRKTVCTSILDTRVPLKRHQHPLLQSCKSTPIPRCRHTRVYACEEITEHVRVKKRKPTNGIGHGLVGYDRRVRCMASGVRIKRCN</sequence>